<dbReference type="EMBL" id="AZGO01000065">
    <property type="protein sequence ID" value="KRM35403.1"/>
    <property type="molecule type" value="Genomic_DNA"/>
</dbReference>
<sequence>MMKFAPNILKFYLVGGSQDVGNDPDRFLYDVETALAAGVTAFQYREKGGSRLDHAATVKMATRLRNLTRQYRVPYFIDDDEELALQVGADGVHVGQKDQRIETVIRRAAGKLMIGYSCNTAAEIARANQLPAVDYVGAGPVFPTNSLRPMPTRPSA</sequence>
<keyword evidence="2" id="KW-0784">Thiamine biosynthesis</keyword>
<feature type="domain" description="Thiamine phosphate synthase/TenI" evidence="3">
    <location>
        <begin position="12"/>
        <end position="146"/>
    </location>
</feature>
<dbReference type="GO" id="GO:0004789">
    <property type="term" value="F:thiamine-phosphate diphosphorylase activity"/>
    <property type="evidence" value="ECO:0007669"/>
    <property type="project" value="TreeGrafter"/>
</dbReference>
<proteinExistence type="predicted"/>
<dbReference type="Pfam" id="PF02581">
    <property type="entry name" value="TMP-TENI"/>
    <property type="match status" value="1"/>
</dbReference>
<dbReference type="SUPFAM" id="SSF51391">
    <property type="entry name" value="Thiamin phosphate synthase"/>
    <property type="match status" value="1"/>
</dbReference>
<name>A0A922PTS6_9LACO</name>
<dbReference type="GO" id="GO:0009228">
    <property type="term" value="P:thiamine biosynthetic process"/>
    <property type="evidence" value="ECO:0007669"/>
    <property type="project" value="UniProtKB-KW"/>
</dbReference>
<comment type="caution">
    <text evidence="4">The sequence shown here is derived from an EMBL/GenBank/DDBJ whole genome shotgun (WGS) entry which is preliminary data.</text>
</comment>
<dbReference type="GO" id="GO:0005737">
    <property type="term" value="C:cytoplasm"/>
    <property type="evidence" value="ECO:0007669"/>
    <property type="project" value="TreeGrafter"/>
</dbReference>
<dbReference type="AlphaFoldDB" id="A0A922PTS6"/>
<accession>A0A922PTS6</accession>
<dbReference type="Proteomes" id="UP000051085">
    <property type="component" value="Unassembled WGS sequence"/>
</dbReference>
<gene>
    <name evidence="4" type="ORF">FD34_GL000916</name>
</gene>
<evidence type="ECO:0000256" key="1">
    <source>
        <dbReference type="ARBA" id="ARBA00004948"/>
    </source>
</evidence>
<reference evidence="4 5" key="1">
    <citation type="journal article" date="2015" name="Genome Announc.">
        <title>Expanding the biotechnology potential of lactobacilli through comparative genomics of 213 strains and associated genera.</title>
        <authorList>
            <person name="Sun Z."/>
            <person name="Harris H.M."/>
            <person name="McCann A."/>
            <person name="Guo C."/>
            <person name="Argimon S."/>
            <person name="Zhang W."/>
            <person name="Yang X."/>
            <person name="Jeffery I.B."/>
            <person name="Cooney J.C."/>
            <person name="Kagawa T.F."/>
            <person name="Liu W."/>
            <person name="Song Y."/>
            <person name="Salvetti E."/>
            <person name="Wrobel A."/>
            <person name="Rasinkangas P."/>
            <person name="Parkhill J."/>
            <person name="Rea M.C."/>
            <person name="O'Sullivan O."/>
            <person name="Ritari J."/>
            <person name="Douillard F.P."/>
            <person name="Paul Ross R."/>
            <person name="Yang R."/>
            <person name="Briner A.E."/>
            <person name="Felis G.E."/>
            <person name="de Vos W.M."/>
            <person name="Barrangou R."/>
            <person name="Klaenhammer T.R."/>
            <person name="Caufield P.W."/>
            <person name="Cui Y."/>
            <person name="Zhang H."/>
            <person name="O'Toole P.W."/>
        </authorList>
    </citation>
    <scope>NUCLEOTIDE SEQUENCE [LARGE SCALE GENOMIC DNA]</scope>
    <source>
        <strain evidence="4 5">DSM 8475</strain>
    </source>
</reference>
<protein>
    <submittedName>
        <fullName evidence="4">Thiamine-phosphate diphosphorylase</fullName>
    </submittedName>
</protein>
<dbReference type="InterPro" id="IPR022998">
    <property type="entry name" value="ThiamineP_synth_TenI"/>
</dbReference>
<dbReference type="PANTHER" id="PTHR20857:SF15">
    <property type="entry name" value="THIAMINE-PHOSPHATE SYNTHASE"/>
    <property type="match status" value="1"/>
</dbReference>
<evidence type="ECO:0000313" key="5">
    <source>
        <dbReference type="Proteomes" id="UP000051085"/>
    </source>
</evidence>
<evidence type="ECO:0000256" key="2">
    <source>
        <dbReference type="ARBA" id="ARBA00022977"/>
    </source>
</evidence>
<dbReference type="InterPro" id="IPR036206">
    <property type="entry name" value="ThiamineP_synth_sf"/>
</dbReference>
<organism evidence="4 5">
    <name type="scientific">Limosilactobacillus pontis DSM 8475</name>
    <dbReference type="NCBI Taxonomy" id="1423794"/>
    <lineage>
        <taxon>Bacteria</taxon>
        <taxon>Bacillati</taxon>
        <taxon>Bacillota</taxon>
        <taxon>Bacilli</taxon>
        <taxon>Lactobacillales</taxon>
        <taxon>Lactobacillaceae</taxon>
        <taxon>Limosilactobacillus</taxon>
    </lineage>
</organism>
<evidence type="ECO:0000313" key="4">
    <source>
        <dbReference type="EMBL" id="KRM35403.1"/>
    </source>
</evidence>
<dbReference type="PANTHER" id="PTHR20857">
    <property type="entry name" value="THIAMINE-PHOSPHATE PYROPHOSPHORYLASE"/>
    <property type="match status" value="1"/>
</dbReference>
<comment type="pathway">
    <text evidence="1">Cofactor biosynthesis; thiamine diphosphate biosynthesis.</text>
</comment>
<dbReference type="CDD" id="cd00564">
    <property type="entry name" value="TMP_TenI"/>
    <property type="match status" value="1"/>
</dbReference>
<dbReference type="InterPro" id="IPR013785">
    <property type="entry name" value="Aldolase_TIM"/>
</dbReference>
<evidence type="ECO:0000259" key="3">
    <source>
        <dbReference type="Pfam" id="PF02581"/>
    </source>
</evidence>
<dbReference type="Gene3D" id="3.20.20.70">
    <property type="entry name" value="Aldolase class I"/>
    <property type="match status" value="1"/>
</dbReference>